<name>A0A7R9T3K1_9CHLO</name>
<organism evidence="4">
    <name type="scientific">Ostreococcus sp. 'lucimarinus'</name>
    <dbReference type="NCBI Taxonomy" id="242159"/>
    <lineage>
        <taxon>Eukaryota</taxon>
        <taxon>Viridiplantae</taxon>
        <taxon>Chlorophyta</taxon>
        <taxon>Mamiellophyceae</taxon>
        <taxon>Mamiellales</taxon>
        <taxon>Bathycoccaceae</taxon>
        <taxon>Ostreococcus</taxon>
    </lineage>
</organism>
<feature type="region of interest" description="Disordered" evidence="1">
    <location>
        <begin position="127"/>
        <end position="274"/>
    </location>
</feature>
<evidence type="ECO:0000313" key="4">
    <source>
        <dbReference type="EMBL" id="CAD8223864.1"/>
    </source>
</evidence>
<feature type="compositionally biased region" description="Acidic residues" evidence="1">
    <location>
        <begin position="189"/>
        <end position="209"/>
    </location>
</feature>
<gene>
    <name evidence="4" type="ORF">OLUC0939_LOCUS4588</name>
</gene>
<reference evidence="4" key="1">
    <citation type="submission" date="2021-01" db="EMBL/GenBank/DDBJ databases">
        <authorList>
            <person name="Corre E."/>
            <person name="Pelletier E."/>
            <person name="Niang G."/>
            <person name="Scheremetjew M."/>
            <person name="Finn R."/>
            <person name="Kale V."/>
            <person name="Holt S."/>
            <person name="Cochrane G."/>
            <person name="Meng A."/>
            <person name="Brown T."/>
            <person name="Cohen L."/>
        </authorList>
    </citation>
    <scope>NUCLEOTIDE SEQUENCE</scope>
    <source>
        <strain evidence="4">Clade-A-BCC118000</strain>
    </source>
</reference>
<dbReference type="Gene3D" id="1.10.287.110">
    <property type="entry name" value="DnaJ domain"/>
    <property type="match status" value="1"/>
</dbReference>
<dbReference type="SUPFAM" id="SSF46565">
    <property type="entry name" value="Chaperone J-domain"/>
    <property type="match status" value="1"/>
</dbReference>
<protein>
    <recommendedName>
        <fullName evidence="3">J domain-containing protein</fullName>
    </recommendedName>
</protein>
<dbReference type="InterPro" id="IPR036869">
    <property type="entry name" value="J_dom_sf"/>
</dbReference>
<feature type="compositionally biased region" description="Basic residues" evidence="1">
    <location>
        <begin position="74"/>
        <end position="87"/>
    </location>
</feature>
<feature type="region of interest" description="Disordered" evidence="1">
    <location>
        <begin position="576"/>
        <end position="647"/>
    </location>
</feature>
<feature type="compositionally biased region" description="Polar residues" evidence="1">
    <location>
        <begin position="624"/>
        <end position="641"/>
    </location>
</feature>
<dbReference type="PANTHER" id="PTHR36335">
    <property type="entry name" value="CHAPERONE DNAJ-DOMAIN SUPERFAMILY PROTEIN"/>
    <property type="match status" value="1"/>
</dbReference>
<feature type="region of interest" description="Disordered" evidence="1">
    <location>
        <begin position="451"/>
        <end position="499"/>
    </location>
</feature>
<dbReference type="PROSITE" id="PS50076">
    <property type="entry name" value="DNAJ_2"/>
    <property type="match status" value="1"/>
</dbReference>
<evidence type="ECO:0000259" key="3">
    <source>
        <dbReference type="PROSITE" id="PS50076"/>
    </source>
</evidence>
<dbReference type="EMBL" id="HBDX01005325">
    <property type="protein sequence ID" value="CAD8223864.1"/>
    <property type="molecule type" value="Transcribed_RNA"/>
</dbReference>
<dbReference type="AlphaFoldDB" id="A0A7R9T3K1"/>
<feature type="compositionally biased region" description="Low complexity" evidence="1">
    <location>
        <begin position="461"/>
        <end position="474"/>
    </location>
</feature>
<keyword evidence="2" id="KW-0812">Transmembrane</keyword>
<sequence>MSSLRDRHRFASSSRRVVVAALRVRTRKQCKRAVGRTVRSTDRTRFRTRKQSGGCEACAVGRTPDGTRSVRATDRHRHSRARARRSRPAPSRGVRATMADVHRFVFRLACALWFALGCALGRASASLGRRATTRKDANETSATASRARRAASARSETTTGTASAAPMDLGESASAAGGGEADGEARDGEEAESAFAGMDDEMEDAFVDESETRGDGDDGEGASERFGSAPATFASKENGTAKTGGDVAAETSWGDESGSAAEDESDSAETKEKMYFVAEQVSEATSALNAADDERAKARAAANKIEWERRAEELAKQREEARRLKQAARKERRMMERSQTFRQEAEDRAKEADSLNEYRVSAQTALKSEGLYFIAENGDLATLLLRLGTHEDGKNIETSYKKALLKFHPDRSAARGGTLEDNARCEETFKLLQACRKVWENMGKPNKAFTRAQPSMTRQWTRATSSSTQTYSTSPPNNNAAYESYQAGRRSAEAEARDNQSEVNAAFVQKAKQEATEAENRMRTEAARRWRELQRMQREKSQRESKAETTRVDSLQKAREREELRKKLEEIKRTSASFPMSENVSPASERTNLSPGVSRTLSGTRVHVNVKPTVSPGIDAYDAVSSQSARATSPRSPQTKEQTLHRL</sequence>
<feature type="compositionally biased region" description="Polar residues" evidence="1">
    <location>
        <begin position="576"/>
        <end position="603"/>
    </location>
</feature>
<dbReference type="PANTHER" id="PTHR36335:SF1">
    <property type="entry name" value="CHAPERONE DNAJ-DOMAIN SUPERFAMILY PROTEIN"/>
    <property type="match status" value="1"/>
</dbReference>
<proteinExistence type="predicted"/>
<feature type="region of interest" description="Disordered" evidence="1">
    <location>
        <begin position="533"/>
        <end position="561"/>
    </location>
</feature>
<feature type="compositionally biased region" description="Basic and acidic residues" evidence="1">
    <location>
        <begin position="490"/>
        <end position="499"/>
    </location>
</feature>
<feature type="compositionally biased region" description="Low complexity" evidence="1">
    <location>
        <begin position="152"/>
        <end position="175"/>
    </location>
</feature>
<evidence type="ECO:0000256" key="1">
    <source>
        <dbReference type="SAM" id="MobiDB-lite"/>
    </source>
</evidence>
<keyword evidence="2" id="KW-0472">Membrane</keyword>
<feature type="domain" description="J" evidence="3">
    <location>
        <begin position="380"/>
        <end position="447"/>
    </location>
</feature>
<feature type="region of interest" description="Disordered" evidence="1">
    <location>
        <begin position="59"/>
        <end position="95"/>
    </location>
</feature>
<keyword evidence="2" id="KW-1133">Transmembrane helix</keyword>
<accession>A0A7R9T3K1</accession>
<dbReference type="InterPro" id="IPR001623">
    <property type="entry name" value="DnaJ_domain"/>
</dbReference>
<evidence type="ECO:0000256" key="2">
    <source>
        <dbReference type="SAM" id="Phobius"/>
    </source>
</evidence>
<feature type="region of interest" description="Disordered" evidence="1">
    <location>
        <begin position="323"/>
        <end position="344"/>
    </location>
</feature>
<feature type="transmembrane region" description="Helical" evidence="2">
    <location>
        <begin position="104"/>
        <end position="125"/>
    </location>
</feature>